<evidence type="ECO:0000313" key="2">
    <source>
        <dbReference type="EMBL" id="TSB05021.1"/>
    </source>
</evidence>
<sequence>MADCPKCRGRMSTGYGYLPDTGTRIRWMEGKPGFWKSMTGSFRAADLRGSRCDECGFVELYVDIASKPEKTIESLDEENQRLRSMIAHLQERVASLEVIATDPGLRTAQQIEELRYLPSDQDR</sequence>
<gene>
    <name evidence="2" type="ORF">FOM92_06445</name>
</gene>
<accession>A0A553WK40</accession>
<dbReference type="OrthoDB" id="7573292at2"/>
<dbReference type="Proteomes" id="UP000320160">
    <property type="component" value="Unassembled WGS sequence"/>
</dbReference>
<comment type="caution">
    <text evidence="2">The sequence shown here is derived from an EMBL/GenBank/DDBJ whole genome shotgun (WGS) entry which is preliminary data.</text>
</comment>
<dbReference type="RefSeq" id="WP_143775937.1">
    <property type="nucleotide sequence ID" value="NZ_VKKU01000001.1"/>
</dbReference>
<keyword evidence="1" id="KW-0175">Coiled coil</keyword>
<protein>
    <submittedName>
        <fullName evidence="2">Uncharacterized protein</fullName>
    </submittedName>
</protein>
<dbReference type="EMBL" id="VKKU01000001">
    <property type="protein sequence ID" value="TSB05021.1"/>
    <property type="molecule type" value="Genomic_DNA"/>
</dbReference>
<evidence type="ECO:0000313" key="3">
    <source>
        <dbReference type="Proteomes" id="UP000320160"/>
    </source>
</evidence>
<name>A0A553WK40_9SPHN</name>
<reference evidence="2 3" key="1">
    <citation type="submission" date="2019-07" db="EMBL/GenBank/DDBJ databases">
        <authorList>
            <person name="Park M."/>
        </authorList>
    </citation>
    <scope>NUCLEOTIDE SEQUENCE [LARGE SCALE GENOMIC DNA]</scope>
    <source>
        <strain evidence="2 3">KCTC32445</strain>
    </source>
</reference>
<dbReference type="AlphaFoldDB" id="A0A553WK40"/>
<proteinExistence type="predicted"/>
<keyword evidence="3" id="KW-1185">Reference proteome</keyword>
<evidence type="ECO:0000256" key="1">
    <source>
        <dbReference type="SAM" id="Coils"/>
    </source>
</evidence>
<feature type="coiled-coil region" evidence="1">
    <location>
        <begin position="72"/>
        <end position="99"/>
    </location>
</feature>
<organism evidence="2 3">
    <name type="scientific">Sphingorhabdus contaminans</name>
    <dbReference type="NCBI Taxonomy" id="1343899"/>
    <lineage>
        <taxon>Bacteria</taxon>
        <taxon>Pseudomonadati</taxon>
        <taxon>Pseudomonadota</taxon>
        <taxon>Alphaproteobacteria</taxon>
        <taxon>Sphingomonadales</taxon>
        <taxon>Sphingomonadaceae</taxon>
        <taxon>Sphingorhabdus</taxon>
    </lineage>
</organism>